<dbReference type="Proteomes" id="UP000236161">
    <property type="component" value="Unassembled WGS sequence"/>
</dbReference>
<gene>
    <name evidence="5" type="primary">CML31</name>
    <name evidence="5" type="ORF">AXF42_Ash006596</name>
</gene>
<dbReference type="SUPFAM" id="SSF47473">
    <property type="entry name" value="EF-hand"/>
    <property type="match status" value="1"/>
</dbReference>
<evidence type="ECO:0000259" key="4">
    <source>
        <dbReference type="PROSITE" id="PS50222"/>
    </source>
</evidence>
<keyword evidence="6" id="KW-1185">Reference proteome</keyword>
<dbReference type="STRING" id="1088818.A0A2I0AIK4"/>
<reference evidence="5 6" key="1">
    <citation type="journal article" date="2017" name="Nature">
        <title>The Apostasia genome and the evolution of orchids.</title>
        <authorList>
            <person name="Zhang G.Q."/>
            <person name="Liu K.W."/>
            <person name="Li Z."/>
            <person name="Lohaus R."/>
            <person name="Hsiao Y.Y."/>
            <person name="Niu S.C."/>
            <person name="Wang J.Y."/>
            <person name="Lin Y.C."/>
            <person name="Xu Q."/>
            <person name="Chen L.J."/>
            <person name="Yoshida K."/>
            <person name="Fujiwara S."/>
            <person name="Wang Z.W."/>
            <person name="Zhang Y.Q."/>
            <person name="Mitsuda N."/>
            <person name="Wang M."/>
            <person name="Liu G.H."/>
            <person name="Pecoraro L."/>
            <person name="Huang H.X."/>
            <person name="Xiao X.J."/>
            <person name="Lin M."/>
            <person name="Wu X.Y."/>
            <person name="Wu W.L."/>
            <person name="Chen Y.Y."/>
            <person name="Chang S.B."/>
            <person name="Sakamoto S."/>
            <person name="Ohme-Takagi M."/>
            <person name="Yagi M."/>
            <person name="Zeng S.J."/>
            <person name="Shen C.Y."/>
            <person name="Yeh C.M."/>
            <person name="Luo Y.B."/>
            <person name="Tsai W.C."/>
            <person name="Van de Peer Y."/>
            <person name="Liu Z.J."/>
        </authorList>
    </citation>
    <scope>NUCLEOTIDE SEQUENCE [LARGE SCALE GENOMIC DNA]</scope>
    <source>
        <strain evidence="6">cv. Shenzhen</strain>
        <tissue evidence="5">Stem</tissue>
    </source>
</reference>
<dbReference type="PANTHER" id="PTHR10891">
    <property type="entry name" value="EF-HAND CALCIUM-BINDING DOMAIN CONTAINING PROTEIN"/>
    <property type="match status" value="1"/>
</dbReference>
<feature type="domain" description="EF-hand" evidence="4">
    <location>
        <begin position="74"/>
        <end position="109"/>
    </location>
</feature>
<organism evidence="5 6">
    <name type="scientific">Apostasia shenzhenica</name>
    <dbReference type="NCBI Taxonomy" id="1088818"/>
    <lineage>
        <taxon>Eukaryota</taxon>
        <taxon>Viridiplantae</taxon>
        <taxon>Streptophyta</taxon>
        <taxon>Embryophyta</taxon>
        <taxon>Tracheophyta</taxon>
        <taxon>Spermatophyta</taxon>
        <taxon>Magnoliopsida</taxon>
        <taxon>Liliopsida</taxon>
        <taxon>Asparagales</taxon>
        <taxon>Orchidaceae</taxon>
        <taxon>Apostasioideae</taxon>
        <taxon>Apostasia</taxon>
    </lineage>
</organism>
<dbReference type="InterPro" id="IPR002048">
    <property type="entry name" value="EF_hand_dom"/>
</dbReference>
<dbReference type="OrthoDB" id="26525at2759"/>
<dbReference type="SMART" id="SM00054">
    <property type="entry name" value="EFh"/>
    <property type="match status" value="4"/>
</dbReference>
<accession>A0A2I0AIK4</accession>
<feature type="domain" description="EF-hand" evidence="4">
    <location>
        <begin position="110"/>
        <end position="144"/>
    </location>
</feature>
<dbReference type="CDD" id="cd00051">
    <property type="entry name" value="EFh"/>
    <property type="match status" value="2"/>
</dbReference>
<dbReference type="Gene3D" id="1.10.238.10">
    <property type="entry name" value="EF-hand"/>
    <property type="match status" value="2"/>
</dbReference>
<keyword evidence="3" id="KW-0106">Calcium</keyword>
<dbReference type="GO" id="GO:0005509">
    <property type="term" value="F:calcium ion binding"/>
    <property type="evidence" value="ECO:0007669"/>
    <property type="project" value="InterPro"/>
</dbReference>
<sequence>MSCQLKELEELLRLFDKDGDGKISAKELRSCVEIAGEQLAEEDAEALIRGLDSDGDGLLAVEELAARLEPAGEEEEEELREAFRVYESDDEGCITAGSLKRTLSRLGVKREMNQCRAMICRFDANGDGVICFEEFKMMMMMTVP</sequence>
<evidence type="ECO:0000313" key="6">
    <source>
        <dbReference type="Proteomes" id="UP000236161"/>
    </source>
</evidence>
<dbReference type="Pfam" id="PF13499">
    <property type="entry name" value="EF-hand_7"/>
    <property type="match status" value="2"/>
</dbReference>
<dbReference type="InterPro" id="IPR011992">
    <property type="entry name" value="EF-hand-dom_pair"/>
</dbReference>
<proteinExistence type="predicted"/>
<dbReference type="InterPro" id="IPR018247">
    <property type="entry name" value="EF_Hand_1_Ca_BS"/>
</dbReference>
<dbReference type="FunFam" id="1.10.238.10:FF:000003">
    <property type="entry name" value="Calmodulin A"/>
    <property type="match status" value="2"/>
</dbReference>
<evidence type="ECO:0000256" key="3">
    <source>
        <dbReference type="ARBA" id="ARBA00022837"/>
    </source>
</evidence>
<dbReference type="PROSITE" id="PS50222">
    <property type="entry name" value="EF_HAND_2"/>
    <property type="match status" value="3"/>
</dbReference>
<keyword evidence="2" id="KW-0677">Repeat</keyword>
<evidence type="ECO:0000256" key="2">
    <source>
        <dbReference type="ARBA" id="ARBA00022737"/>
    </source>
</evidence>
<evidence type="ECO:0000256" key="1">
    <source>
        <dbReference type="ARBA" id="ARBA00022723"/>
    </source>
</evidence>
<keyword evidence="1" id="KW-0479">Metal-binding</keyword>
<dbReference type="EMBL" id="KZ451979">
    <property type="protein sequence ID" value="PKA55394.1"/>
    <property type="molecule type" value="Genomic_DNA"/>
</dbReference>
<feature type="domain" description="EF-hand" evidence="4">
    <location>
        <begin position="3"/>
        <end position="38"/>
    </location>
</feature>
<name>A0A2I0AIK4_9ASPA</name>
<protein>
    <submittedName>
        <fullName evidence="5">Putative calcium-binding protein CML31</fullName>
    </submittedName>
</protein>
<dbReference type="PROSITE" id="PS00018">
    <property type="entry name" value="EF_HAND_1"/>
    <property type="match status" value="2"/>
</dbReference>
<dbReference type="AlphaFoldDB" id="A0A2I0AIK4"/>
<dbReference type="InterPro" id="IPR039647">
    <property type="entry name" value="EF_hand_pair_protein_CML-like"/>
</dbReference>
<evidence type="ECO:0000313" key="5">
    <source>
        <dbReference type="EMBL" id="PKA55394.1"/>
    </source>
</evidence>